<dbReference type="Gene3D" id="3.40.50.10390">
    <property type="entry name" value="Gingipain r, domain 1"/>
    <property type="match status" value="1"/>
</dbReference>
<gene>
    <name evidence="3" type="primary">porU</name>
    <name evidence="3" type="ORF">ACFPMF_19075</name>
</gene>
<dbReference type="InterPro" id="IPR029030">
    <property type="entry name" value="Caspase-like_dom_sf"/>
</dbReference>
<dbReference type="InterPro" id="IPR029031">
    <property type="entry name" value="Gingipain_N_sf"/>
</dbReference>
<feature type="domain" description="Gingipain" evidence="2">
    <location>
        <begin position="387"/>
        <end position="761"/>
    </location>
</feature>
<keyword evidence="1" id="KW-0732">Signal</keyword>
<dbReference type="InterPro" id="IPR001769">
    <property type="entry name" value="Gingipain"/>
</dbReference>
<protein>
    <submittedName>
        <fullName evidence="3">Type IX secretion system sortase PorU</fullName>
    </submittedName>
</protein>
<keyword evidence="4" id="KW-1185">Reference proteome</keyword>
<evidence type="ECO:0000313" key="3">
    <source>
        <dbReference type="EMBL" id="MFC5411433.1"/>
    </source>
</evidence>
<dbReference type="Pfam" id="PF01364">
    <property type="entry name" value="Peptidase_C25"/>
    <property type="match status" value="1"/>
</dbReference>
<accession>A0ABW0ID79</accession>
<dbReference type="SUPFAM" id="SSF52129">
    <property type="entry name" value="Caspase-like"/>
    <property type="match status" value="1"/>
</dbReference>
<proteinExistence type="predicted"/>
<dbReference type="Proteomes" id="UP001596106">
    <property type="component" value="Unassembled WGS sequence"/>
</dbReference>
<sequence length="1124" mass="123650">MLIGWGLTVRAQPSVLAEGRWVKIGLTKTGIYKLDAAFFTKAGLNAATLDPRTIRLFGNGGAPLPQANQKNRPRDLTENAIWVTGETDGRFDAGDAVYFFAESPHPVSYDSTTRRLTNRINPYTDTTYYFLTIGQKTGKRIAPQPPVPASGTVITEFDDYAYYKPAGEMINPIRSGREWLEYLGAGTEKVISFNLPGVVAGSTAFVTSEVVGRALVNTQFQLKWGTQTIGTQPIESVTDYTYDRKGRLNSQTFTVKPASVESPVRLSLTYDKTGQGYLQALALQTRRTLRQYGEPLLFRSLDAARYATVRYVIQQATASMQVWDVTNRPTPVQMAVTVNDRQEGSVAAEGNRLREYVVFSPEQALTPETVTAIGNQNLHASATPDLLIVTSAPWRSEAERLAEFRRKTDGLAVLVASSQEVYNEFASGQPDPTAIRDLSRFLNTQTPGKLKYLLLLGDATFDYKNYGKLLTPAQLAATLPTYESRESLHPVLSYSSDDYFGFLETAEGEWVEDFSGDHTLDIGVGRLPVKSVAEARTMVDKLIRYSTTGTLPGDWQTKIAFVADDGDRDFPNIHQTDADKLAQLISGLRPPFRAEKLYLDSFVQEPSASGQKAPVVNQAITKALNDGRLIVNYTGHGGESGWAEEQIVTLQDILGWTNQRLPVFVTATCQFGRYDDPGLTSGAEIALLNPKGGGIALLTTARPVYASTNYLLNNAFYQALAEQTAESAPRLGDLIRLTKNNSLSGSLNRNFTLLGDPSMQLAFPSAKAMLTRINGKTAGDKPDTLRALETVRLEGEIQQQGLLLHPFNGQVKITIFDKADTLATNGTEYSPPMRYTEYRNPLYTGKAQVQNGKFVCQFVMPKDLDYRIGAGKIYLYAVRADSLVEAAGSYNNLLIGTSVPNPVADTTPPTIRLFINDTTFVNGGTVLGPVTTLIAKLKDENGINIARNGIGHELTVQLNSDPAVVVNEYFTPDLNTYRSGTVQFMWENLKPGAYTVKLKAWDVYNNPAETTLNFVVSEQPALVIQSVEITPNPFQEQANFRVQHNRPGDELEATLMIADLSGRILNERVYPCLRCETLLTGLSWNGTMASGAAVSHGMYIYRLILRSKSDGSVVMQSGKLLYVR</sequence>
<dbReference type="EMBL" id="JBHSMA010000006">
    <property type="protein sequence ID" value="MFC5411433.1"/>
    <property type="molecule type" value="Genomic_DNA"/>
</dbReference>
<reference evidence="4" key="1">
    <citation type="journal article" date="2019" name="Int. J. Syst. Evol. Microbiol.">
        <title>The Global Catalogue of Microorganisms (GCM) 10K type strain sequencing project: providing services to taxonomists for standard genome sequencing and annotation.</title>
        <authorList>
            <consortium name="The Broad Institute Genomics Platform"/>
            <consortium name="The Broad Institute Genome Sequencing Center for Infectious Disease"/>
            <person name="Wu L."/>
            <person name="Ma J."/>
        </authorList>
    </citation>
    <scope>NUCLEOTIDE SEQUENCE [LARGE SCALE GENOMIC DNA]</scope>
    <source>
        <strain evidence="4">CCUG 55250</strain>
    </source>
</reference>
<dbReference type="RefSeq" id="WP_379848326.1">
    <property type="nucleotide sequence ID" value="NZ_JBHSMA010000006.1"/>
</dbReference>
<dbReference type="NCBIfam" id="NF033707">
    <property type="entry name" value="T9SS_sortase"/>
    <property type="match status" value="1"/>
</dbReference>
<evidence type="ECO:0000313" key="4">
    <source>
        <dbReference type="Proteomes" id="UP001596106"/>
    </source>
</evidence>
<name>A0ABW0ID79_9BACT</name>
<evidence type="ECO:0000259" key="2">
    <source>
        <dbReference type="Pfam" id="PF01364"/>
    </source>
</evidence>
<dbReference type="Gene3D" id="3.40.50.1460">
    <property type="match status" value="1"/>
</dbReference>
<organism evidence="3 4">
    <name type="scientific">Larkinella bovis</name>
    <dbReference type="NCBI Taxonomy" id="683041"/>
    <lineage>
        <taxon>Bacteria</taxon>
        <taxon>Pseudomonadati</taxon>
        <taxon>Bacteroidota</taxon>
        <taxon>Cytophagia</taxon>
        <taxon>Cytophagales</taxon>
        <taxon>Spirosomataceae</taxon>
        <taxon>Larkinella</taxon>
    </lineage>
</organism>
<evidence type="ECO:0000256" key="1">
    <source>
        <dbReference type="ARBA" id="ARBA00022729"/>
    </source>
</evidence>
<dbReference type="CDD" id="cd02258">
    <property type="entry name" value="Peptidase_C25_N"/>
    <property type="match status" value="1"/>
</dbReference>
<comment type="caution">
    <text evidence="3">The sequence shown here is derived from an EMBL/GenBank/DDBJ whole genome shotgun (WGS) entry which is preliminary data.</text>
</comment>